<comment type="caution">
    <text evidence="3">The sequence shown here is derived from an EMBL/GenBank/DDBJ whole genome shotgun (WGS) entry which is preliminary data.</text>
</comment>
<dbReference type="Proteomes" id="UP001498398">
    <property type="component" value="Unassembled WGS sequence"/>
</dbReference>
<keyword evidence="2" id="KW-1133">Transmembrane helix</keyword>
<keyword evidence="2" id="KW-0472">Membrane</keyword>
<evidence type="ECO:0000313" key="4">
    <source>
        <dbReference type="Proteomes" id="UP001498398"/>
    </source>
</evidence>
<evidence type="ECO:0000256" key="2">
    <source>
        <dbReference type="SAM" id="Phobius"/>
    </source>
</evidence>
<dbReference type="PANTHER" id="PTHR11786:SF0">
    <property type="entry name" value="ARYLAMINE N-ACETYLTRANSFERASE 4-RELATED"/>
    <property type="match status" value="1"/>
</dbReference>
<keyword evidence="4" id="KW-1185">Reference proteome</keyword>
<evidence type="ECO:0000256" key="1">
    <source>
        <dbReference type="ARBA" id="ARBA00006547"/>
    </source>
</evidence>
<gene>
    <name evidence="3" type="ORF">VKT23_013552</name>
</gene>
<dbReference type="InterPro" id="IPR001447">
    <property type="entry name" value="Arylamine_N-AcTrfase"/>
</dbReference>
<dbReference type="SUPFAM" id="SSF54001">
    <property type="entry name" value="Cysteine proteinases"/>
    <property type="match status" value="1"/>
</dbReference>
<protein>
    <recommendedName>
        <fullName evidence="5">Arylamine N-acetyltransferase</fullName>
    </recommendedName>
</protein>
<dbReference type="InterPro" id="IPR053710">
    <property type="entry name" value="Arylamine_NAT_domain_sf"/>
</dbReference>
<organism evidence="3 4">
    <name type="scientific">Marasmiellus scandens</name>
    <dbReference type="NCBI Taxonomy" id="2682957"/>
    <lineage>
        <taxon>Eukaryota</taxon>
        <taxon>Fungi</taxon>
        <taxon>Dikarya</taxon>
        <taxon>Basidiomycota</taxon>
        <taxon>Agaricomycotina</taxon>
        <taxon>Agaricomycetes</taxon>
        <taxon>Agaricomycetidae</taxon>
        <taxon>Agaricales</taxon>
        <taxon>Marasmiineae</taxon>
        <taxon>Omphalotaceae</taxon>
        <taxon>Marasmiellus</taxon>
    </lineage>
</organism>
<dbReference type="Pfam" id="PF00797">
    <property type="entry name" value="Acetyltransf_2"/>
    <property type="match status" value="1"/>
</dbReference>
<dbReference type="InterPro" id="IPR038765">
    <property type="entry name" value="Papain-like_cys_pep_sf"/>
</dbReference>
<evidence type="ECO:0000313" key="3">
    <source>
        <dbReference type="EMBL" id="KAK7448822.1"/>
    </source>
</evidence>
<proteinExistence type="inferred from homology"/>
<comment type="similarity">
    <text evidence="1">Belongs to the arylamine N-acetyltransferase family.</text>
</comment>
<accession>A0ABR1J5B8</accession>
<dbReference type="Gene3D" id="3.30.2140.20">
    <property type="match status" value="1"/>
</dbReference>
<feature type="transmembrane region" description="Helical" evidence="2">
    <location>
        <begin position="67"/>
        <end position="87"/>
    </location>
</feature>
<sequence length="320" mass="36316">MSRVSRKDLEAIDLPPPTLENLVVVTRLHLLAFPFESTTIHYSAHHDMDISPEGLYRRLVVERNGSYCYGLNGLMFGMLLGIGYRAYAGQARTNTTPNGRDMPQYIQMSHMVIFVQPLSDDSNITYLVDVGFGGGGLTRPILLDDHEDNVVVGTGPTEKHRLRRGPIAMGSFGDTYWHLEVLHQKPNPSETCWRIVYSFQETEYFQNDFEALSYFVSTHPTRGSPFSTQTVFLKKYFWVDGGEDIGDLSKSTLQDTILQKELGTLTLNGRILKRQIGKQVEVIKEFKTEKERVRAIKQFFDVDVPENGIAYIRGRVSALE</sequence>
<reference evidence="3 4" key="1">
    <citation type="submission" date="2024-01" db="EMBL/GenBank/DDBJ databases">
        <title>A draft genome for the cacao thread blight pathogen Marasmiellus scandens.</title>
        <authorList>
            <person name="Baruah I.K."/>
            <person name="Leung J."/>
            <person name="Bukari Y."/>
            <person name="Amoako-Attah I."/>
            <person name="Meinhardt L.W."/>
            <person name="Bailey B.A."/>
            <person name="Cohen S.P."/>
        </authorList>
    </citation>
    <scope>NUCLEOTIDE SEQUENCE [LARGE SCALE GENOMIC DNA]</scope>
    <source>
        <strain evidence="3 4">GH-19</strain>
    </source>
</reference>
<dbReference type="PANTHER" id="PTHR11786">
    <property type="entry name" value="N-HYDROXYARYLAMINE O-ACETYLTRANSFERASE"/>
    <property type="match status" value="1"/>
</dbReference>
<dbReference type="EMBL" id="JBANRG010000037">
    <property type="protein sequence ID" value="KAK7448822.1"/>
    <property type="molecule type" value="Genomic_DNA"/>
</dbReference>
<evidence type="ECO:0008006" key="5">
    <source>
        <dbReference type="Google" id="ProtNLM"/>
    </source>
</evidence>
<name>A0ABR1J5B8_9AGAR</name>
<keyword evidence="2" id="KW-0812">Transmembrane</keyword>